<dbReference type="AlphaFoldDB" id="A0A0A1UV58"/>
<feature type="region of interest" description="Disordered" evidence="1">
    <location>
        <begin position="43"/>
        <end position="110"/>
    </location>
</feature>
<reference evidence="2 3" key="1">
    <citation type="submission" date="2014-02" db="EMBL/GenBank/DDBJ databases">
        <title>The genome sequence of the entomopathogenic fungus Metarhizium robertsii ARSEF 2575.</title>
        <authorList>
            <person name="Giuliano Garisto Donzelli B."/>
            <person name="Roe B.A."/>
            <person name="Macmil S.L."/>
            <person name="Krasnoff S.B."/>
            <person name="Gibson D.M."/>
        </authorList>
    </citation>
    <scope>NUCLEOTIDE SEQUENCE [LARGE SCALE GENOMIC DNA]</scope>
    <source>
        <strain evidence="2 3">ARSEF 2575</strain>
    </source>
</reference>
<feature type="compositionally biased region" description="Basic residues" evidence="1">
    <location>
        <begin position="10"/>
        <end position="24"/>
    </location>
</feature>
<comment type="caution">
    <text evidence="2">The sequence shown here is derived from an EMBL/GenBank/DDBJ whole genome shotgun (WGS) entry which is preliminary data.</text>
</comment>
<dbReference type="EMBL" id="JELW01000007">
    <property type="protein sequence ID" value="EXV01727.1"/>
    <property type="molecule type" value="Genomic_DNA"/>
</dbReference>
<protein>
    <submittedName>
        <fullName evidence="2">Uncharacterized protein</fullName>
    </submittedName>
</protein>
<dbReference type="Proteomes" id="UP000030151">
    <property type="component" value="Unassembled WGS sequence"/>
</dbReference>
<proteinExistence type="predicted"/>
<evidence type="ECO:0000313" key="3">
    <source>
        <dbReference type="Proteomes" id="UP000030151"/>
    </source>
</evidence>
<evidence type="ECO:0000313" key="2">
    <source>
        <dbReference type="EMBL" id="EXV01727.1"/>
    </source>
</evidence>
<dbReference type="HOGENOM" id="CLU_2171651_0_0_1"/>
<name>A0A0A1UV58_9HYPO</name>
<organism evidence="2 3">
    <name type="scientific">Metarhizium robertsii</name>
    <dbReference type="NCBI Taxonomy" id="568076"/>
    <lineage>
        <taxon>Eukaryota</taxon>
        <taxon>Fungi</taxon>
        <taxon>Dikarya</taxon>
        <taxon>Ascomycota</taxon>
        <taxon>Pezizomycotina</taxon>
        <taxon>Sordariomycetes</taxon>
        <taxon>Hypocreomycetidae</taxon>
        <taxon>Hypocreales</taxon>
        <taxon>Clavicipitaceae</taxon>
        <taxon>Metarhizium</taxon>
    </lineage>
</organism>
<gene>
    <name evidence="2" type="ORF">X797_005245</name>
</gene>
<accession>A0A0A1UV58</accession>
<feature type="region of interest" description="Disordered" evidence="1">
    <location>
        <begin position="1"/>
        <end position="29"/>
    </location>
</feature>
<evidence type="ECO:0000256" key="1">
    <source>
        <dbReference type="SAM" id="MobiDB-lite"/>
    </source>
</evidence>
<sequence length="110" mass="12191">MLKSRDHQVRCRVLRTHLKPGRKQTAKDSQVYADALDEIATASSSIQHPASSHSGRCRPVHDMASKVADNSQQTAHPNRRQAGRPIPSTECRKTTTQASKPQLRQASPEL</sequence>
<feature type="compositionally biased region" description="Low complexity" evidence="1">
    <location>
        <begin position="43"/>
        <end position="54"/>
    </location>
</feature>
<feature type="compositionally biased region" description="Polar residues" evidence="1">
    <location>
        <begin position="94"/>
        <end position="110"/>
    </location>
</feature>